<reference evidence="1" key="1">
    <citation type="journal article" date="2014" name="Front. Microbiol.">
        <title>High frequency of phylogenetically diverse reductive dehalogenase-homologous genes in deep subseafloor sedimentary metagenomes.</title>
        <authorList>
            <person name="Kawai M."/>
            <person name="Futagami T."/>
            <person name="Toyoda A."/>
            <person name="Takaki Y."/>
            <person name="Nishi S."/>
            <person name="Hori S."/>
            <person name="Arai W."/>
            <person name="Tsubouchi T."/>
            <person name="Morono Y."/>
            <person name="Uchiyama I."/>
            <person name="Ito T."/>
            <person name="Fujiyama A."/>
            <person name="Inagaki F."/>
            <person name="Takami H."/>
        </authorList>
    </citation>
    <scope>NUCLEOTIDE SEQUENCE</scope>
    <source>
        <strain evidence="1">Expedition CK06-06</strain>
    </source>
</reference>
<organism evidence="1">
    <name type="scientific">marine sediment metagenome</name>
    <dbReference type="NCBI Taxonomy" id="412755"/>
    <lineage>
        <taxon>unclassified sequences</taxon>
        <taxon>metagenomes</taxon>
        <taxon>ecological metagenomes</taxon>
    </lineage>
</organism>
<sequence>DDIHDDLATLTGSKLMARSQIAATTIDLNQGVGAKDLFTGTTQDVIVEGLVIRMPNDIAAGALTSISIHTDDATPLVFITAAEGAVANLVAEAQLSWAPADGICLLVAGKKIQLTIGGGAEGAAYVCKVVAKYRAVVSGGYLA</sequence>
<feature type="non-terminal residue" evidence="1">
    <location>
        <position position="1"/>
    </location>
</feature>
<dbReference type="EMBL" id="BARU01039553">
    <property type="protein sequence ID" value="GAH82352.1"/>
    <property type="molecule type" value="Genomic_DNA"/>
</dbReference>
<protein>
    <submittedName>
        <fullName evidence="1">Uncharacterized protein</fullName>
    </submittedName>
</protein>
<proteinExistence type="predicted"/>
<evidence type="ECO:0000313" key="1">
    <source>
        <dbReference type="EMBL" id="GAH82352.1"/>
    </source>
</evidence>
<accession>X1IKW1</accession>
<name>X1IKW1_9ZZZZ</name>
<dbReference type="AlphaFoldDB" id="X1IKW1"/>
<gene>
    <name evidence="1" type="ORF">S03H2_61284</name>
</gene>
<comment type="caution">
    <text evidence="1">The sequence shown here is derived from an EMBL/GenBank/DDBJ whole genome shotgun (WGS) entry which is preliminary data.</text>
</comment>